<dbReference type="Proteomes" id="UP001499863">
    <property type="component" value="Unassembled WGS sequence"/>
</dbReference>
<comment type="caution">
    <text evidence="3">The sequence shown here is derived from an EMBL/GenBank/DDBJ whole genome shotgun (WGS) entry which is preliminary data.</text>
</comment>
<name>A0ABP4IS09_9ACTN</name>
<dbReference type="Pfam" id="PF13632">
    <property type="entry name" value="Glyco_trans_2_3"/>
    <property type="match status" value="1"/>
</dbReference>
<evidence type="ECO:0000313" key="4">
    <source>
        <dbReference type="Proteomes" id="UP001499863"/>
    </source>
</evidence>
<dbReference type="PANTHER" id="PTHR43685">
    <property type="entry name" value="GLYCOSYLTRANSFERASE"/>
    <property type="match status" value="1"/>
</dbReference>
<keyword evidence="4" id="KW-1185">Reference proteome</keyword>
<proteinExistence type="predicted"/>
<accession>A0ABP4IS09</accession>
<organism evidence="3 4">
    <name type="scientific">Kitasatospora putterlickiae</name>
    <dbReference type="NCBI Taxonomy" id="221725"/>
    <lineage>
        <taxon>Bacteria</taxon>
        <taxon>Bacillati</taxon>
        <taxon>Actinomycetota</taxon>
        <taxon>Actinomycetes</taxon>
        <taxon>Kitasatosporales</taxon>
        <taxon>Streptomycetaceae</taxon>
        <taxon>Kitasatospora</taxon>
    </lineage>
</organism>
<protein>
    <recommendedName>
        <fullName evidence="1 2">Glycosyltransferase 2-like domain-containing protein</fullName>
    </recommendedName>
</protein>
<evidence type="ECO:0000259" key="2">
    <source>
        <dbReference type="Pfam" id="PF13632"/>
    </source>
</evidence>
<dbReference type="PANTHER" id="PTHR43685:SF12">
    <property type="entry name" value="GLYCOSYL TRANSFERASE FAMILY 2"/>
    <property type="match status" value="1"/>
</dbReference>
<reference evidence="4" key="1">
    <citation type="journal article" date="2019" name="Int. J. Syst. Evol. Microbiol.">
        <title>The Global Catalogue of Microorganisms (GCM) 10K type strain sequencing project: providing services to taxonomists for standard genome sequencing and annotation.</title>
        <authorList>
            <consortium name="The Broad Institute Genomics Platform"/>
            <consortium name="The Broad Institute Genome Sequencing Center for Infectious Disease"/>
            <person name="Wu L."/>
            <person name="Ma J."/>
        </authorList>
    </citation>
    <scope>NUCLEOTIDE SEQUENCE [LARGE SCALE GENOMIC DNA]</scope>
    <source>
        <strain evidence="4">JCM 12393</strain>
    </source>
</reference>
<dbReference type="SUPFAM" id="SSF53448">
    <property type="entry name" value="Nucleotide-diphospho-sugar transferases"/>
    <property type="match status" value="1"/>
</dbReference>
<dbReference type="EMBL" id="BAAAKJ010000152">
    <property type="protein sequence ID" value="GAA1394643.1"/>
    <property type="molecule type" value="Genomic_DNA"/>
</dbReference>
<feature type="domain" description="Glycosyltransferase 2-like" evidence="2">
    <location>
        <begin position="154"/>
        <end position="257"/>
    </location>
</feature>
<dbReference type="InterPro" id="IPR029044">
    <property type="entry name" value="Nucleotide-diphossugar_trans"/>
</dbReference>
<gene>
    <name evidence="3" type="ORF">GCM10009639_29010</name>
</gene>
<dbReference type="Gene3D" id="3.90.550.10">
    <property type="entry name" value="Spore Coat Polysaccharide Biosynthesis Protein SpsA, Chain A"/>
    <property type="match status" value="1"/>
</dbReference>
<dbReference type="Pfam" id="PF00535">
    <property type="entry name" value="Glycos_transf_2"/>
    <property type="match status" value="1"/>
</dbReference>
<feature type="domain" description="Glycosyltransferase 2-like" evidence="1">
    <location>
        <begin position="12"/>
        <end position="121"/>
    </location>
</feature>
<dbReference type="InterPro" id="IPR001173">
    <property type="entry name" value="Glyco_trans_2-like"/>
</dbReference>
<evidence type="ECO:0000259" key="1">
    <source>
        <dbReference type="Pfam" id="PF00535"/>
    </source>
</evidence>
<sequence>MTGGARPVGLVSVVIPARNAEATIATQLEALRGQTYPDPWEVIVVENGSSDGTRALLRSWQRRMPRLRVALSGAPGVNRARNLGCHHADGEFVLLCDADDVAAPGWVAGLVDALRTSPAAGGALERRLLNGPLALAARPPKKAPALLDTFGFLPYPAGANCGFHKAVWTRLGGFDESYRGGGDDTEFFWRAQLAGYRLAFAPHAVVHYRHRGDTRAIVRQAYGYGRSHPKLYRDFARAGMPSSPLTGAAGAWWRLLLHAPDLLGPTDRRAALLAQLALRAGRVTGSARHRRCYL</sequence>
<evidence type="ECO:0000313" key="3">
    <source>
        <dbReference type="EMBL" id="GAA1394643.1"/>
    </source>
</evidence>
<dbReference type="InterPro" id="IPR050834">
    <property type="entry name" value="Glycosyltransf_2"/>
</dbReference>
<dbReference type="RefSeq" id="WP_344334024.1">
    <property type="nucleotide sequence ID" value="NZ_BAAAKJ010000152.1"/>
</dbReference>